<evidence type="ECO:0008006" key="4">
    <source>
        <dbReference type="Google" id="ProtNLM"/>
    </source>
</evidence>
<organism evidence="2 3">
    <name type="scientific">Hirsutella rhossiliensis</name>
    <dbReference type="NCBI Taxonomy" id="111463"/>
    <lineage>
        <taxon>Eukaryota</taxon>
        <taxon>Fungi</taxon>
        <taxon>Dikarya</taxon>
        <taxon>Ascomycota</taxon>
        <taxon>Pezizomycotina</taxon>
        <taxon>Sordariomycetes</taxon>
        <taxon>Hypocreomycetidae</taxon>
        <taxon>Hypocreales</taxon>
        <taxon>Ophiocordycipitaceae</taxon>
        <taxon>Hirsutella</taxon>
    </lineage>
</organism>
<feature type="compositionally biased region" description="Polar residues" evidence="1">
    <location>
        <begin position="248"/>
        <end position="265"/>
    </location>
</feature>
<dbReference type="RefSeq" id="XP_044722225.1">
    <property type="nucleotide sequence ID" value="XM_044863611.1"/>
</dbReference>
<comment type="caution">
    <text evidence="2">The sequence shown here is derived from an EMBL/GenBank/DDBJ whole genome shotgun (WGS) entry which is preliminary data.</text>
</comment>
<dbReference type="OrthoDB" id="5362630at2759"/>
<feature type="compositionally biased region" description="Polar residues" evidence="1">
    <location>
        <begin position="120"/>
        <end position="140"/>
    </location>
</feature>
<proteinExistence type="predicted"/>
<dbReference type="PANTHER" id="PTHR35392">
    <property type="entry name" value="ZN(II)2CYS6 TRANSCRIPTION FACTOR (EUROFUNG)-RELATED-RELATED"/>
    <property type="match status" value="1"/>
</dbReference>
<feature type="region of interest" description="Disordered" evidence="1">
    <location>
        <begin position="333"/>
        <end position="366"/>
    </location>
</feature>
<dbReference type="InterPro" id="IPR052973">
    <property type="entry name" value="Fungal_sec-metab_reg_TF"/>
</dbReference>
<feature type="region of interest" description="Disordered" evidence="1">
    <location>
        <begin position="120"/>
        <end position="156"/>
    </location>
</feature>
<feature type="region of interest" description="Disordered" evidence="1">
    <location>
        <begin position="60"/>
        <end position="100"/>
    </location>
</feature>
<feature type="region of interest" description="Disordered" evidence="1">
    <location>
        <begin position="1"/>
        <end position="30"/>
    </location>
</feature>
<reference evidence="2" key="1">
    <citation type="submission" date="2021-09" db="EMBL/GenBank/DDBJ databases">
        <title>A high-quality genome of the endoparasitic fungus Hirsutella rhossiliensis with a comparison of Hirsutella genomes reveals transposable elements contributing to genome size variation.</title>
        <authorList>
            <person name="Lin R."/>
            <person name="Jiao Y."/>
            <person name="Sun X."/>
            <person name="Ling J."/>
            <person name="Xie B."/>
            <person name="Cheng X."/>
        </authorList>
    </citation>
    <scope>NUCLEOTIDE SEQUENCE</scope>
    <source>
        <strain evidence="2">HR02</strain>
    </source>
</reference>
<gene>
    <name evidence="2" type="ORF">HRG_05140</name>
</gene>
<sequence>MAGLVAPPSSFGPQAGHHQDPGDDDLAAMGMALSPASSALQILYDPYFQHRIQVSLAGQLANGHHSPPPPPPPLLPPPPPASAAPPFPHDPPQPAATPFLTTTTASAGCHRRLQAVEDQTLSPGPFSSGTADSTGPSCVTDSAHRATHATPSDHLDSIHVPGVEAEAALLDKAPPGAPPPSSVNYALYSPPSYSEWQGNMRQHIVPEYEGRWNPMGQYLERHRRAPDPPSPPSAVGRGQLYPDGRCSPESSGGPSSTAEQSSQGGAATHGCRDAADAVPLTEQGGAGPPRGQPSEFQSGPVAPDQVTNAEGGPWAASDLTILGRISIQLSAEQAPISDPRDHEDASDCPAPKAKARPARGRGRHREATESRWKKACLRCRVQKLRCVNDSQEAQAECQPCQQFSKTSKKTIHRISCFRGKLTDTVLFRRGGLELTDRWRDTAMKDVGDRVDPPVMRTIHVTSGVCGEPLVLNVVRFHARPGDVTARYWYVREGEHGHEVRKKKELDSFCLFNIWDTANYFEKYIISNALPSMARQNMPTSRIRGLPCAQQDVIKRTYAMAMDHYQSLEDEFEDTSGKKPNAEKKLLGNLFTLWFATRHTTGSAHICGEDRLDMKPELKDETYPLFGKVSLPRMIIAQFDSINHTRMLVKYGRLVLQDLESYIFRNQGRWWWTIYLCVFILLREASFISADRYRHARSNCGAKSRYSIPAFVEELQEGCNNILMHWHYYNCKPWPNPAEPWNRHTAFMADLSPEQHELVMDTLTDARVQKQLSVWKRYKEENGFADKIDAQSRDNYDSPYMGPQTQFDWDHPLYWVSQMFEEKWHPHPTYQRE</sequence>
<keyword evidence="3" id="KW-1185">Reference proteome</keyword>
<accession>A0A9P8N0L7</accession>
<evidence type="ECO:0000256" key="1">
    <source>
        <dbReference type="SAM" id="MobiDB-lite"/>
    </source>
</evidence>
<name>A0A9P8N0L7_9HYPO</name>
<evidence type="ECO:0000313" key="2">
    <source>
        <dbReference type="EMBL" id="KAH0964712.1"/>
    </source>
</evidence>
<dbReference type="AlphaFoldDB" id="A0A9P8N0L7"/>
<dbReference type="GeneID" id="68354269"/>
<feature type="compositionally biased region" description="Basic residues" evidence="1">
    <location>
        <begin position="353"/>
        <end position="364"/>
    </location>
</feature>
<dbReference type="EMBL" id="JAIZPD010000004">
    <property type="protein sequence ID" value="KAH0964712.1"/>
    <property type="molecule type" value="Genomic_DNA"/>
</dbReference>
<evidence type="ECO:0000313" key="3">
    <source>
        <dbReference type="Proteomes" id="UP000824596"/>
    </source>
</evidence>
<protein>
    <recommendedName>
        <fullName evidence="4">Zn(2)-C6 fungal-type domain-containing protein</fullName>
    </recommendedName>
</protein>
<feature type="region of interest" description="Disordered" evidence="1">
    <location>
        <begin position="221"/>
        <end position="313"/>
    </location>
</feature>
<feature type="compositionally biased region" description="Pro residues" evidence="1">
    <location>
        <begin position="66"/>
        <end position="95"/>
    </location>
</feature>
<dbReference type="PANTHER" id="PTHR35392:SF3">
    <property type="entry name" value="ZN(2)-C6 FUNGAL-TYPE DOMAIN-CONTAINING PROTEIN"/>
    <property type="match status" value="1"/>
</dbReference>
<dbReference type="Proteomes" id="UP000824596">
    <property type="component" value="Unassembled WGS sequence"/>
</dbReference>